<organism evidence="3 4">
    <name type="scientific">Crenothrix polyspora</name>
    <dbReference type="NCBI Taxonomy" id="360316"/>
    <lineage>
        <taxon>Bacteria</taxon>
        <taxon>Pseudomonadati</taxon>
        <taxon>Pseudomonadota</taxon>
        <taxon>Gammaproteobacteria</taxon>
        <taxon>Methylococcales</taxon>
        <taxon>Crenotrichaceae</taxon>
        <taxon>Crenothrix</taxon>
    </lineage>
</organism>
<reference evidence="4" key="1">
    <citation type="submission" date="2017-02" db="EMBL/GenBank/DDBJ databases">
        <authorList>
            <person name="Daims H."/>
        </authorList>
    </citation>
    <scope>NUCLEOTIDE SEQUENCE [LARGE SCALE GENOMIC DNA]</scope>
</reference>
<dbReference type="AlphaFoldDB" id="A0A1R4HFT0"/>
<feature type="transmembrane region" description="Helical" evidence="1">
    <location>
        <begin position="7"/>
        <end position="30"/>
    </location>
</feature>
<dbReference type="OrthoDB" id="9766390at2"/>
<dbReference type="PANTHER" id="PTHR30441:SF4">
    <property type="entry name" value="PROTEIN ASMA"/>
    <property type="match status" value="1"/>
</dbReference>
<dbReference type="EMBL" id="FUKI01000142">
    <property type="protein sequence ID" value="SJM95096.1"/>
    <property type="molecule type" value="Genomic_DNA"/>
</dbReference>
<keyword evidence="1" id="KW-1133">Transmembrane helix</keyword>
<dbReference type="Proteomes" id="UP000195667">
    <property type="component" value="Unassembled WGS sequence"/>
</dbReference>
<dbReference type="Pfam" id="PF05170">
    <property type="entry name" value="AsmA"/>
    <property type="match status" value="1"/>
</dbReference>
<dbReference type="GO" id="GO:0005886">
    <property type="term" value="C:plasma membrane"/>
    <property type="evidence" value="ECO:0007669"/>
    <property type="project" value="TreeGrafter"/>
</dbReference>
<dbReference type="GO" id="GO:0090313">
    <property type="term" value="P:regulation of protein targeting to membrane"/>
    <property type="evidence" value="ECO:0007669"/>
    <property type="project" value="TreeGrafter"/>
</dbReference>
<dbReference type="InterPro" id="IPR007844">
    <property type="entry name" value="AsmA"/>
</dbReference>
<dbReference type="InterPro" id="IPR052894">
    <property type="entry name" value="AsmA-related"/>
</dbReference>
<keyword evidence="4" id="KW-1185">Reference proteome</keyword>
<evidence type="ECO:0000313" key="3">
    <source>
        <dbReference type="EMBL" id="SJM95096.1"/>
    </source>
</evidence>
<sequence length="441" mass="48463">MIKPIKIMLVGIVASFLIVLIIVCSVLLIFDINDFKPKLSAAIKTTLGRDVKFTGQLKLTIFPELNLSTGAVVVANTKDFQNYFMSVDNINLRLKLLPLLSRRMDVGMVTIQGLKLNLITNQRGINNWVGRAPTASVGAVPSQNINMTALLMAFTSQGIRIENATINWENQQSGQQVEVSNIGFKTSVIALNTPIISDFNMTVRDKKQQLALSLNGQTTLTTNSGFRVFHLENNALHSIIAGKVIPGKSLAFTLSSKDVLFDKTEHLLKASDVQLKLAGIQITSDIMSRFTNKPATMTGHMRVITFNPSQFMQQLAIPLPTRRDTKTLQQMAAEFNFQATDTAAAVNNLTMTLDNSRLTGSVAIKDYAKPTTLLRLRIDNLAVDGYLPAQHIPEKSIDPATILAGMPVETLRKLRISGRVVIDKLLVHGAHLQQVSLNLAH</sequence>
<proteinExistence type="predicted"/>
<evidence type="ECO:0000313" key="4">
    <source>
        <dbReference type="Proteomes" id="UP000195667"/>
    </source>
</evidence>
<evidence type="ECO:0000256" key="1">
    <source>
        <dbReference type="SAM" id="Phobius"/>
    </source>
</evidence>
<name>A0A1R4HFT0_9GAMM</name>
<keyword evidence="1" id="KW-0812">Transmembrane</keyword>
<keyword evidence="1" id="KW-0472">Membrane</keyword>
<evidence type="ECO:0000259" key="2">
    <source>
        <dbReference type="Pfam" id="PF05170"/>
    </source>
</evidence>
<accession>A0A1R4HFT0</accession>
<protein>
    <recommendedName>
        <fullName evidence="2">AsmA domain-containing protein</fullName>
    </recommendedName>
</protein>
<dbReference type="RefSeq" id="WP_087144635.1">
    <property type="nucleotide sequence ID" value="NZ_FUKI01000142.1"/>
</dbReference>
<dbReference type="PANTHER" id="PTHR30441">
    <property type="entry name" value="DUF748 DOMAIN-CONTAINING PROTEIN"/>
    <property type="match status" value="1"/>
</dbReference>
<gene>
    <name evidence="3" type="ORF">CRENPOLYSF1_640008</name>
</gene>
<feature type="domain" description="AsmA" evidence="2">
    <location>
        <begin position="10"/>
        <end position="390"/>
    </location>
</feature>